<dbReference type="EMBL" id="CABVLY010000011">
    <property type="protein sequence ID" value="VVU50574.1"/>
    <property type="molecule type" value="Genomic_DNA"/>
</dbReference>
<dbReference type="AlphaFoldDB" id="A0A6P2GC51"/>
<name>A0A6P2GC51_9BURK</name>
<evidence type="ECO:0000313" key="2">
    <source>
        <dbReference type="Proteomes" id="UP000494201"/>
    </source>
</evidence>
<dbReference type="Proteomes" id="UP000494201">
    <property type="component" value="Unassembled WGS sequence"/>
</dbReference>
<protein>
    <submittedName>
        <fullName evidence="1">Uncharacterized protein</fullName>
    </submittedName>
</protein>
<sequence>MFGTHLWEHRWKGLGVQVCGFGELGTVLWEIGVVDMGRT</sequence>
<accession>A0A6P2GC51</accession>
<organism evidence="1 2">
    <name type="scientific">Burkholderia anthina</name>
    <dbReference type="NCBI Taxonomy" id="179879"/>
    <lineage>
        <taxon>Bacteria</taxon>
        <taxon>Pseudomonadati</taxon>
        <taxon>Pseudomonadota</taxon>
        <taxon>Betaproteobacteria</taxon>
        <taxon>Burkholderiales</taxon>
        <taxon>Burkholderiaceae</taxon>
        <taxon>Burkholderia</taxon>
        <taxon>Burkholderia cepacia complex</taxon>
    </lineage>
</organism>
<proteinExistence type="predicted"/>
<evidence type="ECO:0000313" key="1">
    <source>
        <dbReference type="EMBL" id="VVU50574.1"/>
    </source>
</evidence>
<gene>
    <name evidence="1" type="ORF">BAN20980_03290</name>
</gene>
<reference evidence="1 2" key="1">
    <citation type="submission" date="2019-09" db="EMBL/GenBank/DDBJ databases">
        <authorList>
            <person name="Depoorter E."/>
        </authorList>
    </citation>
    <scope>NUCLEOTIDE SEQUENCE [LARGE SCALE GENOMIC DNA]</scope>
    <source>
        <strain evidence="1">LMG 20980</strain>
    </source>
</reference>